<feature type="signal peptide" evidence="2">
    <location>
        <begin position="1"/>
        <end position="19"/>
    </location>
</feature>
<dbReference type="SUPFAM" id="SSF49299">
    <property type="entry name" value="PKD domain"/>
    <property type="match status" value="1"/>
</dbReference>
<evidence type="ECO:0000313" key="3">
    <source>
        <dbReference type="EMBL" id="QED27474.1"/>
    </source>
</evidence>
<feature type="chain" id="PRO_5022810371" evidence="2">
    <location>
        <begin position="20"/>
        <end position="661"/>
    </location>
</feature>
<dbReference type="InterPro" id="IPR035986">
    <property type="entry name" value="PKD_dom_sf"/>
</dbReference>
<gene>
    <name evidence="3" type="ORF">FRD01_09520</name>
</gene>
<dbReference type="Gene3D" id="2.60.40.10">
    <property type="entry name" value="Immunoglobulins"/>
    <property type="match status" value="4"/>
</dbReference>
<dbReference type="EMBL" id="CP042467">
    <property type="protein sequence ID" value="QED27474.1"/>
    <property type="molecule type" value="Genomic_DNA"/>
</dbReference>
<accession>A0A5B8XPK4</accession>
<proteinExistence type="predicted"/>
<dbReference type="Proteomes" id="UP000321595">
    <property type="component" value="Chromosome"/>
</dbReference>
<keyword evidence="4" id="KW-1185">Reference proteome</keyword>
<dbReference type="AlphaFoldDB" id="A0A5B8XPK4"/>
<dbReference type="NCBIfam" id="NF012200">
    <property type="entry name" value="choice_anch_D"/>
    <property type="match status" value="2"/>
</dbReference>
<protein>
    <submittedName>
        <fullName evidence="3">Choice-of-anchor D domain-containing protein</fullName>
    </submittedName>
</protein>
<feature type="region of interest" description="Disordered" evidence="1">
    <location>
        <begin position="559"/>
        <end position="586"/>
    </location>
</feature>
<dbReference type="KEGG" id="bbae:FRD01_09520"/>
<dbReference type="OrthoDB" id="5479562at2"/>
<dbReference type="Pfam" id="PF22352">
    <property type="entry name" value="K319L-like_PKD"/>
    <property type="match status" value="1"/>
</dbReference>
<dbReference type="InterPro" id="IPR013783">
    <property type="entry name" value="Ig-like_fold"/>
</dbReference>
<evidence type="ECO:0000256" key="1">
    <source>
        <dbReference type="SAM" id="MobiDB-lite"/>
    </source>
</evidence>
<evidence type="ECO:0000256" key="2">
    <source>
        <dbReference type="SAM" id="SignalP"/>
    </source>
</evidence>
<keyword evidence="2" id="KW-0732">Signal</keyword>
<dbReference type="PROSITE" id="PS51257">
    <property type="entry name" value="PROKAR_LIPOPROTEIN"/>
    <property type="match status" value="1"/>
</dbReference>
<reference evidence="3 4" key="1">
    <citation type="submission" date="2019-08" db="EMBL/GenBank/DDBJ databases">
        <authorList>
            <person name="Liang Q."/>
        </authorList>
    </citation>
    <scope>NUCLEOTIDE SEQUENCE [LARGE SCALE GENOMIC DNA]</scope>
    <source>
        <strain evidence="3 4">V1718</strain>
    </source>
</reference>
<sequence>MINNVKHLSWLAVAGVLFAAACSDDEGKDGNIGEVDTGQISVIPNPVQFPDVPLGGSQEETIIISNVGDGTLNITSIELVEDTDSDAGGVEFQKGTWQNTAEIAPGDQIILTIAYTPLDQNPDNGRLIIKSNDPDGDLEVPIQTADLAPSISSTPVVNFPRVAPVTETTRNKSWQFLDVQNIGLAPLEISRVVVSPADSDFSISFPETKDVMVDPATDGTEPTSTVAPDEIFPVRVYFNPQDNLPSSADLIFFSNDPEKGQYTVSLQGNSGAPCMRLSREDEINFGEGGIGYANSRTITIENCSPTQDLKVSEISITDDGGGVFDLRDGSLPEGLPDAEAVIPPDNTANFVVTYTPTAEIVSTGELTVRSNDPSKANLRVPIVGKGTTNVCPQAIAQGRIQEQNGTAIGPYRQQLNTIPLKYIGFDATQSTDPNGSIASYEWTIVQRPPNSTARLETSNTVPQPTMFLDLAGTYIVELTVYDDQGLSSCNDDETRRVTILATPDEDIHVQLVWDTPTDADQEDTFGTDLDLHYLHPNGRWNNAPWDIFWRNRTSDWGSSGAADDPSLDIDDTDGSGPENVNHNNPESGLSYQVGVYYYADKGFGPSYATLRIYIQGQQRYEWRNEYLASTGTFWRAAAISWPSGSITALNQKQQGFPGTTP</sequence>
<dbReference type="RefSeq" id="WP_146959159.1">
    <property type="nucleotide sequence ID" value="NZ_CP042467.1"/>
</dbReference>
<evidence type="ECO:0000313" key="4">
    <source>
        <dbReference type="Proteomes" id="UP000321595"/>
    </source>
</evidence>
<name>A0A5B8XPK4_9DELT</name>
<organism evidence="3 4">
    <name type="scientific">Microvenator marinus</name>
    <dbReference type="NCBI Taxonomy" id="2600177"/>
    <lineage>
        <taxon>Bacteria</taxon>
        <taxon>Deltaproteobacteria</taxon>
        <taxon>Bradymonadales</taxon>
        <taxon>Microvenatoraceae</taxon>
        <taxon>Microvenator</taxon>
    </lineage>
</organism>